<proteinExistence type="predicted"/>
<evidence type="ECO:0000256" key="2">
    <source>
        <dbReference type="SAM" id="SignalP"/>
    </source>
</evidence>
<feature type="region of interest" description="Disordered" evidence="1">
    <location>
        <begin position="123"/>
        <end position="157"/>
    </location>
</feature>
<dbReference type="RefSeq" id="WP_157570909.1">
    <property type="nucleotide sequence ID" value="NZ_CP013254.1"/>
</dbReference>
<evidence type="ECO:0000313" key="3">
    <source>
        <dbReference type="EMBL" id="GEO92409.1"/>
    </source>
</evidence>
<reference evidence="3 4" key="1">
    <citation type="submission" date="2019-07" db="EMBL/GenBank/DDBJ databases">
        <title>Whole genome shotgun sequence of Kocuria flava NBRC 107626.</title>
        <authorList>
            <person name="Hosoyama A."/>
            <person name="Uohara A."/>
            <person name="Ohji S."/>
            <person name="Ichikawa N."/>
        </authorList>
    </citation>
    <scope>NUCLEOTIDE SEQUENCE [LARGE SCALE GENOMIC DNA]</scope>
    <source>
        <strain evidence="3 4">NBRC 107626</strain>
    </source>
</reference>
<gene>
    <name evidence="3" type="ORF">KFL01_17150</name>
</gene>
<sequence length="176" mass="18230">MRKSLVALAALAAGAAALAFSGPAAAESALHEDGTGFVAAEDVREALGWDAARLRAAADELEFVAETGTVTTTAWDCAREGTEEVLPQRMDLVVTESRAVTAVARSSWRGKVLGFRLTGYDGRGASSAAPEGPAPGSCPAGPWQLVEGSQRTDEQPGRTVLTVHHDGVAHDLPAPR</sequence>
<name>A0ABQ0X5Q8_9MICC</name>
<dbReference type="EMBL" id="BJZR01000042">
    <property type="protein sequence ID" value="GEO92409.1"/>
    <property type="molecule type" value="Genomic_DNA"/>
</dbReference>
<protein>
    <recommendedName>
        <fullName evidence="5">Secreted protein</fullName>
    </recommendedName>
</protein>
<keyword evidence="4" id="KW-1185">Reference proteome</keyword>
<dbReference type="Proteomes" id="UP000321155">
    <property type="component" value="Unassembled WGS sequence"/>
</dbReference>
<evidence type="ECO:0000313" key="4">
    <source>
        <dbReference type="Proteomes" id="UP000321155"/>
    </source>
</evidence>
<feature type="compositionally biased region" description="Low complexity" evidence="1">
    <location>
        <begin position="123"/>
        <end position="142"/>
    </location>
</feature>
<comment type="caution">
    <text evidence="3">The sequence shown here is derived from an EMBL/GenBank/DDBJ whole genome shotgun (WGS) entry which is preliminary data.</text>
</comment>
<evidence type="ECO:0000256" key="1">
    <source>
        <dbReference type="SAM" id="MobiDB-lite"/>
    </source>
</evidence>
<feature type="chain" id="PRO_5046181559" description="Secreted protein" evidence="2">
    <location>
        <begin position="27"/>
        <end position="176"/>
    </location>
</feature>
<organism evidence="3 4">
    <name type="scientific">Kocuria flava</name>
    <dbReference type="NCBI Taxonomy" id="446860"/>
    <lineage>
        <taxon>Bacteria</taxon>
        <taxon>Bacillati</taxon>
        <taxon>Actinomycetota</taxon>
        <taxon>Actinomycetes</taxon>
        <taxon>Micrococcales</taxon>
        <taxon>Micrococcaceae</taxon>
        <taxon>Kocuria</taxon>
    </lineage>
</organism>
<accession>A0ABQ0X5Q8</accession>
<feature type="signal peptide" evidence="2">
    <location>
        <begin position="1"/>
        <end position="26"/>
    </location>
</feature>
<keyword evidence="2" id="KW-0732">Signal</keyword>
<evidence type="ECO:0008006" key="5">
    <source>
        <dbReference type="Google" id="ProtNLM"/>
    </source>
</evidence>